<dbReference type="InterPro" id="IPR003789">
    <property type="entry name" value="Asn/Gln_tRNA_amidoTrase-B-like"/>
</dbReference>
<dbReference type="Proteomes" id="UP000000467">
    <property type="component" value="Chromosome"/>
</dbReference>
<evidence type="ECO:0000313" key="1">
    <source>
        <dbReference type="EMBL" id="AFV12467.1"/>
    </source>
</evidence>
<protein>
    <submittedName>
        <fullName evidence="1">Aspartyl/glutamyl-tRNA amidotransferase, subunit B</fullName>
        <ecNumber evidence="1">6.3.5.6</ecNumber>
    </submittedName>
</protein>
<dbReference type="Pfam" id="PF09424">
    <property type="entry name" value="YqeY"/>
    <property type="match status" value="1"/>
</dbReference>
<dbReference type="PANTHER" id="PTHR28055">
    <property type="entry name" value="ALTERED INHERITANCE OF MITOCHONDRIA PROTEIN 41, MITOCHONDRIAL"/>
    <property type="match status" value="1"/>
</dbReference>
<organism evidence="1 2">
    <name type="scientific">Thermacetogenium phaeum (strain ATCC BAA-254 / DSM 26808 / PB)</name>
    <dbReference type="NCBI Taxonomy" id="1089553"/>
    <lineage>
        <taxon>Bacteria</taxon>
        <taxon>Bacillati</taxon>
        <taxon>Bacillota</taxon>
        <taxon>Clostridia</taxon>
        <taxon>Thermoanaerobacterales</taxon>
        <taxon>Thermoanaerobacteraceae</taxon>
        <taxon>Thermacetogenium</taxon>
    </lineage>
</organism>
<dbReference type="EMBL" id="CP003732">
    <property type="protein sequence ID" value="AFV12467.1"/>
    <property type="molecule type" value="Genomic_DNA"/>
</dbReference>
<dbReference type="InterPro" id="IPR023168">
    <property type="entry name" value="GatB_Yqey_C_2"/>
</dbReference>
<dbReference type="GO" id="GO:0016740">
    <property type="term" value="F:transferase activity"/>
    <property type="evidence" value="ECO:0007669"/>
    <property type="project" value="UniProtKB-KW"/>
</dbReference>
<name>K4LK67_THEPS</name>
<reference evidence="1 2" key="1">
    <citation type="journal article" date="2012" name="BMC Genomics">
        <title>Genome-guided analysis of physiological and morphological traits of the fermentative acetate oxidizer Thermacetogenium phaeum.</title>
        <authorList>
            <person name="Oehler D."/>
            <person name="Poehlein A."/>
            <person name="Leimbach A."/>
            <person name="Muller N."/>
            <person name="Daniel R."/>
            <person name="Gottschalk G."/>
            <person name="Schink B."/>
        </authorList>
    </citation>
    <scope>NUCLEOTIDE SEQUENCE [LARGE SCALE GENOMIC DNA]</scope>
    <source>
        <strain evidence="2">ATCC BAA-254 / DSM 26808 / PB</strain>
    </source>
</reference>
<dbReference type="SUPFAM" id="SSF89095">
    <property type="entry name" value="GatB/YqeY motif"/>
    <property type="match status" value="1"/>
</dbReference>
<dbReference type="HOGENOM" id="CLU_079430_2_1_9"/>
<sequence>MKKALKEREAGKLQLSVIRMARSAIKNRSIELGRELTDEDVIEVLAKEVKMRREALAEYRRAGRQEAVAELEAEIAILEKYLPRQLDRNEIVQMAREAIAATGAQSERDLGKVMGVLMPKLKGRADGKLVNEVVREILKDGQR</sequence>
<dbReference type="InterPro" id="IPR019004">
    <property type="entry name" value="YqeY/Aim41"/>
</dbReference>
<dbReference type="KEGG" id="tpz:Tph_c22770"/>
<gene>
    <name evidence="1" type="ordered locus">Tph_c22770</name>
</gene>
<dbReference type="GO" id="GO:0050566">
    <property type="term" value="F:asparaginyl-tRNA synthase (glutamine-hydrolyzing) activity"/>
    <property type="evidence" value="ECO:0007669"/>
    <property type="project" value="UniProtKB-EC"/>
</dbReference>
<dbReference type="InterPro" id="IPR042184">
    <property type="entry name" value="YqeY/Aim41_N"/>
</dbReference>
<evidence type="ECO:0000313" key="2">
    <source>
        <dbReference type="Proteomes" id="UP000000467"/>
    </source>
</evidence>
<keyword evidence="1" id="KW-0808">Transferase</keyword>
<dbReference type="eggNOG" id="COG1610">
    <property type="taxonomic scope" value="Bacteria"/>
</dbReference>
<dbReference type="Gene3D" id="1.10.10.410">
    <property type="match status" value="1"/>
</dbReference>
<keyword evidence="2" id="KW-1185">Reference proteome</keyword>
<dbReference type="Gene3D" id="1.10.1510.10">
    <property type="entry name" value="Uncharacterised protein YqeY/AIM41 PF09424, N-terminal domain"/>
    <property type="match status" value="1"/>
</dbReference>
<dbReference type="EC" id="6.3.5.6" evidence="1"/>
<dbReference type="AlphaFoldDB" id="K4LK67"/>
<dbReference type="PANTHER" id="PTHR28055:SF1">
    <property type="entry name" value="ALTERED INHERITANCE OF MITOCHONDRIA PROTEIN 41, MITOCHONDRIAL"/>
    <property type="match status" value="1"/>
</dbReference>
<accession>K4LK67</accession>
<dbReference type="STRING" id="1089553.Tph_c22770"/>
<proteinExistence type="predicted"/>
<keyword evidence="1" id="KW-0436">Ligase</keyword>